<dbReference type="EMBL" id="LKHP01000021">
    <property type="protein sequence ID" value="KRQ85894.1"/>
    <property type="molecule type" value="Genomic_DNA"/>
</dbReference>
<dbReference type="NCBIfam" id="TIGR00277">
    <property type="entry name" value="HDIG"/>
    <property type="match status" value="1"/>
</dbReference>
<sequence length="308" mass="34866">MQISVNQKFENVAVVVRAISKKVDQNNKGYYHLQVGIGLKSYDAKIWSDDEKINNEIIPGCIAYISGIARDFKGTTQLHINTIERIFNPSQDLINSILPTGFANENDMVNEINRLIDTIQNPYIKSLLQNIFEHQEVKKHFYKKAAGAEIHHAYIGGLAQHTIEVAKIVKGYCEIFSYIKYDVAMASALLHDIGKIFELSSFPENKYTTRGRMLGHITLGYEFVSKLISEIKDFPTDIKLDIQHCILSHHGMLEMASPVVPMTIEAIAVHNADKASSEINGFNLAIQRDTGTDLWTEYSPAYKRYIKK</sequence>
<dbReference type="InterPro" id="IPR003607">
    <property type="entry name" value="HD/PDEase_dom"/>
</dbReference>
<keyword evidence="4" id="KW-1185">Reference proteome</keyword>
<dbReference type="RefSeq" id="WP_057979599.1">
    <property type="nucleotide sequence ID" value="NZ_LKHP01000021.1"/>
</dbReference>
<dbReference type="Proteomes" id="UP000052015">
    <property type="component" value="Unassembled WGS sequence"/>
</dbReference>
<evidence type="ECO:0000259" key="2">
    <source>
        <dbReference type="SMART" id="SM00471"/>
    </source>
</evidence>
<name>A0A0R3JR11_CALMK</name>
<gene>
    <name evidence="3" type="primary">yhaM</name>
    <name evidence="3" type="ORF">ABG79_02318</name>
</gene>
<dbReference type="InterPro" id="IPR050798">
    <property type="entry name" value="YhaM_exoribonuc/phosphodiest"/>
</dbReference>
<accession>A0A0R3JR11</accession>
<dbReference type="EC" id="3.1.-.-" evidence="3"/>
<dbReference type="CDD" id="cd00077">
    <property type="entry name" value="HDc"/>
    <property type="match status" value="1"/>
</dbReference>
<evidence type="ECO:0000313" key="3">
    <source>
        <dbReference type="EMBL" id="KRQ85894.1"/>
    </source>
</evidence>
<dbReference type="PANTHER" id="PTHR37294">
    <property type="entry name" value="3'-5' EXORIBONUCLEASE YHAM"/>
    <property type="match status" value="1"/>
</dbReference>
<dbReference type="Pfam" id="PF01966">
    <property type="entry name" value="HD"/>
    <property type="match status" value="1"/>
</dbReference>
<dbReference type="GO" id="GO:0016787">
    <property type="term" value="F:hydrolase activity"/>
    <property type="evidence" value="ECO:0007669"/>
    <property type="project" value="UniProtKB-KW"/>
</dbReference>
<evidence type="ECO:0000313" key="4">
    <source>
        <dbReference type="Proteomes" id="UP000052015"/>
    </source>
</evidence>
<dbReference type="AlphaFoldDB" id="A0A0R3JR11"/>
<organism evidence="3 4">
    <name type="scientific">Caloramator mitchellensis</name>
    <dbReference type="NCBI Taxonomy" id="908809"/>
    <lineage>
        <taxon>Bacteria</taxon>
        <taxon>Bacillati</taxon>
        <taxon>Bacillota</taxon>
        <taxon>Clostridia</taxon>
        <taxon>Eubacteriales</taxon>
        <taxon>Clostridiaceae</taxon>
        <taxon>Caloramator</taxon>
    </lineage>
</organism>
<dbReference type="InterPro" id="IPR006675">
    <property type="entry name" value="HDIG_dom"/>
</dbReference>
<dbReference type="OrthoDB" id="9778453at2"/>
<protein>
    <submittedName>
        <fullName evidence="3">3'-5' exoribonuclease YhaM</fullName>
        <ecNumber evidence="3">3.1.-.-</ecNumber>
    </submittedName>
</protein>
<comment type="caution">
    <text evidence="3">The sequence shown here is derived from an EMBL/GenBank/DDBJ whole genome shotgun (WGS) entry which is preliminary data.</text>
</comment>
<dbReference type="PANTHER" id="PTHR37294:SF1">
    <property type="entry name" value="3'-5' EXORIBONUCLEASE YHAM"/>
    <property type="match status" value="1"/>
</dbReference>
<dbReference type="SMART" id="SM00471">
    <property type="entry name" value="HDc"/>
    <property type="match status" value="1"/>
</dbReference>
<dbReference type="STRING" id="908809.ABG79_02318"/>
<evidence type="ECO:0000256" key="1">
    <source>
        <dbReference type="ARBA" id="ARBA00022801"/>
    </source>
</evidence>
<dbReference type="GO" id="GO:0031125">
    <property type="term" value="P:rRNA 3'-end processing"/>
    <property type="evidence" value="ECO:0007669"/>
    <property type="project" value="TreeGrafter"/>
</dbReference>
<dbReference type="Gene3D" id="1.10.3210.10">
    <property type="entry name" value="Hypothetical protein af1432"/>
    <property type="match status" value="1"/>
</dbReference>
<feature type="domain" description="HD/PDEase" evidence="2">
    <location>
        <begin position="154"/>
        <end position="287"/>
    </location>
</feature>
<dbReference type="InterPro" id="IPR006674">
    <property type="entry name" value="HD_domain"/>
</dbReference>
<dbReference type="SUPFAM" id="SSF109604">
    <property type="entry name" value="HD-domain/PDEase-like"/>
    <property type="match status" value="1"/>
</dbReference>
<keyword evidence="1 3" id="KW-0378">Hydrolase</keyword>
<proteinExistence type="predicted"/>
<reference evidence="3 4" key="1">
    <citation type="submission" date="2015-09" db="EMBL/GenBank/DDBJ databases">
        <title>Draft genome sequence of a Caloramator mitchellensis, a moderate thermophile from the Great Artesian Basin of Australia.</title>
        <authorList>
            <person name="Patel B.K."/>
        </authorList>
    </citation>
    <scope>NUCLEOTIDE SEQUENCE [LARGE SCALE GENOMIC DNA]</scope>
    <source>
        <strain evidence="3 4">VF08</strain>
    </source>
</reference>